<sequence length="190" mass="22149">MHPFSLLEHSVDAALQHRLDIIKQQQEKEKDENDENDEIEVLGQSSISPVWSYATPPAKRQREILFPHHHTITETTTIDANEDQDDIEQLLRDAFSLAASHSAEENEIIKLSFTQSSENIYRDAMLRAYHLYGEIENCFDDSDKDFLERCCSSDNKKKKEKRPVDLSTALMELLESPAMQRERERKREMI</sequence>
<organism evidence="1 2">
    <name type="scientific">Trypanosoma theileri</name>
    <dbReference type="NCBI Taxonomy" id="67003"/>
    <lineage>
        <taxon>Eukaryota</taxon>
        <taxon>Discoba</taxon>
        <taxon>Euglenozoa</taxon>
        <taxon>Kinetoplastea</taxon>
        <taxon>Metakinetoplastina</taxon>
        <taxon>Trypanosomatida</taxon>
        <taxon>Trypanosomatidae</taxon>
        <taxon>Trypanosoma</taxon>
    </lineage>
</organism>
<dbReference type="AlphaFoldDB" id="A0A1X0P0K2"/>
<reference evidence="1 2" key="1">
    <citation type="submission" date="2017-03" db="EMBL/GenBank/DDBJ databases">
        <title>An alternative strategy for trypanosome survival in the mammalian bloodstream revealed through genome and transcriptome analysis of the ubiquitous bovine parasite Trypanosoma (Megatrypanum) theileri.</title>
        <authorList>
            <person name="Kelly S."/>
            <person name="Ivens A."/>
            <person name="Mott A."/>
            <person name="O'Neill E."/>
            <person name="Emms D."/>
            <person name="Macleod O."/>
            <person name="Voorheis P."/>
            <person name="Matthews J."/>
            <person name="Matthews K."/>
            <person name="Carrington M."/>
        </authorList>
    </citation>
    <scope>NUCLEOTIDE SEQUENCE [LARGE SCALE GENOMIC DNA]</scope>
    <source>
        <strain evidence="1">Edinburgh</strain>
    </source>
</reference>
<dbReference type="OrthoDB" id="252401at2759"/>
<evidence type="ECO:0000313" key="2">
    <source>
        <dbReference type="Proteomes" id="UP000192257"/>
    </source>
</evidence>
<proteinExistence type="predicted"/>
<protein>
    <submittedName>
        <fullName evidence="1">Uncharacterized protein</fullName>
    </submittedName>
</protein>
<dbReference type="GeneID" id="39983910"/>
<name>A0A1X0P0K2_9TRYP</name>
<comment type="caution">
    <text evidence="1">The sequence shown here is derived from an EMBL/GenBank/DDBJ whole genome shotgun (WGS) entry which is preliminary data.</text>
</comment>
<dbReference type="RefSeq" id="XP_028884533.1">
    <property type="nucleotide sequence ID" value="XM_029024130.1"/>
</dbReference>
<gene>
    <name evidence="1" type="ORF">TM35_000082650</name>
</gene>
<accession>A0A1X0P0K2</accession>
<dbReference type="EMBL" id="NBCO01000008">
    <property type="protein sequence ID" value="ORC90467.1"/>
    <property type="molecule type" value="Genomic_DNA"/>
</dbReference>
<dbReference type="Proteomes" id="UP000192257">
    <property type="component" value="Unassembled WGS sequence"/>
</dbReference>
<dbReference type="VEuPathDB" id="TriTrypDB:TM35_000082650"/>
<evidence type="ECO:0000313" key="1">
    <source>
        <dbReference type="EMBL" id="ORC90467.1"/>
    </source>
</evidence>
<keyword evidence="2" id="KW-1185">Reference proteome</keyword>